<organism evidence="4 5">
    <name type="scientific">Erythroxylum novogranatense</name>
    <dbReference type="NCBI Taxonomy" id="1862640"/>
    <lineage>
        <taxon>Eukaryota</taxon>
        <taxon>Viridiplantae</taxon>
        <taxon>Streptophyta</taxon>
        <taxon>Embryophyta</taxon>
        <taxon>Tracheophyta</taxon>
        <taxon>Spermatophyta</taxon>
        <taxon>Magnoliopsida</taxon>
        <taxon>eudicotyledons</taxon>
        <taxon>Gunneridae</taxon>
        <taxon>Pentapetalae</taxon>
        <taxon>rosids</taxon>
        <taxon>fabids</taxon>
        <taxon>Malpighiales</taxon>
        <taxon>Erythroxylaceae</taxon>
        <taxon>Erythroxylum</taxon>
    </lineage>
</organism>
<dbReference type="GO" id="GO:0016746">
    <property type="term" value="F:acyltransferase activity"/>
    <property type="evidence" value="ECO:0007669"/>
    <property type="project" value="UniProtKB-KW"/>
</dbReference>
<evidence type="ECO:0000256" key="2">
    <source>
        <dbReference type="ARBA" id="ARBA00022679"/>
    </source>
</evidence>
<comment type="caution">
    <text evidence="4">The sequence shown here is derived from an EMBL/GenBank/DDBJ whole genome shotgun (WGS) entry which is preliminary data.</text>
</comment>
<evidence type="ECO:0000313" key="4">
    <source>
        <dbReference type="EMBL" id="KAJ8759115.1"/>
    </source>
</evidence>
<dbReference type="Gene3D" id="3.30.559.10">
    <property type="entry name" value="Chloramphenicol acetyltransferase-like domain"/>
    <property type="match status" value="2"/>
</dbReference>
<dbReference type="PANTHER" id="PTHR31623">
    <property type="entry name" value="F21J9.9"/>
    <property type="match status" value="1"/>
</dbReference>
<proteinExistence type="inferred from homology"/>
<reference evidence="4 5" key="1">
    <citation type="submission" date="2021-09" db="EMBL/GenBank/DDBJ databases">
        <title>Genomic insights and catalytic innovation underlie evolution of tropane alkaloids biosynthesis.</title>
        <authorList>
            <person name="Wang Y.-J."/>
            <person name="Tian T."/>
            <person name="Huang J.-P."/>
            <person name="Huang S.-X."/>
        </authorList>
    </citation>
    <scope>NUCLEOTIDE SEQUENCE [LARGE SCALE GENOMIC DNA]</scope>
    <source>
        <strain evidence="4">KIB-2018</strain>
        <tissue evidence="4">Leaf</tissue>
    </source>
</reference>
<evidence type="ECO:0000256" key="1">
    <source>
        <dbReference type="ARBA" id="ARBA00009861"/>
    </source>
</evidence>
<dbReference type="InterPro" id="IPR023213">
    <property type="entry name" value="CAT-like_dom_sf"/>
</dbReference>
<name>A0AAV8SXD1_9ROSI</name>
<accession>A0AAV8SXD1</accession>
<sequence>MLNNQEPLIMEVHIVSREMVKPSSPATLTKKPYKLCLFDQLTPTTYSPVIFFYANNRSSSNTTQVLAHLKRSLSETLDSYFFLSGRTHDNLFIDRFDEGVPFFEASVSVGLSDFLKHHEHEWLNHLVAYRPFTKEALDSPVVAIQVTVFACRGIVIAVSASHKLIDGPTGSCFLKTWAAMCRGDFSDVSNPQIDEPSMYFPTRDSFPQNHLSLMESLWFTEANYVTRRFVFGAKSISAIKEMAKSKPEYKPSRIEALSCFIWKHCMNASKAVSGSPQVSILVEAVNLRTRTTPPMSSSSIGDLFWWATAVSNNEDTKSTELPELVNLLKEAIELYDTDFTKSLQGNEGDEAIYQYCEQLEGLFSMEKPDIFAFTSWCYLGFTKINFGWGEPIKFATVGKAGPAFRNLTIFIETKDGKGIEAWITLDQKRMSVLEHDPQFLAFASLNPKISSL</sequence>
<comment type="similarity">
    <text evidence="1">Belongs to the plant acyltransferase family.</text>
</comment>
<keyword evidence="2" id="KW-0808">Transferase</keyword>
<keyword evidence="3" id="KW-0012">Acyltransferase</keyword>
<evidence type="ECO:0000256" key="3">
    <source>
        <dbReference type="ARBA" id="ARBA00023315"/>
    </source>
</evidence>
<dbReference type="Pfam" id="PF02458">
    <property type="entry name" value="Transferase"/>
    <property type="match status" value="1"/>
</dbReference>
<evidence type="ECO:0000313" key="5">
    <source>
        <dbReference type="Proteomes" id="UP001159364"/>
    </source>
</evidence>
<dbReference type="EMBL" id="JAIWQS010000007">
    <property type="protein sequence ID" value="KAJ8759115.1"/>
    <property type="molecule type" value="Genomic_DNA"/>
</dbReference>
<gene>
    <name evidence="4" type="ORF">K2173_004122</name>
</gene>
<protein>
    <submittedName>
        <fullName evidence="4">Uncharacterized protein</fullName>
    </submittedName>
</protein>
<dbReference type="PANTHER" id="PTHR31623:SF20">
    <property type="entry name" value="VINORINE SYNTHASE-LIKE"/>
    <property type="match status" value="1"/>
</dbReference>
<dbReference type="Proteomes" id="UP001159364">
    <property type="component" value="Linkage Group LG07"/>
</dbReference>
<keyword evidence="5" id="KW-1185">Reference proteome</keyword>
<dbReference type="AlphaFoldDB" id="A0AAV8SXD1"/>